<comment type="caution">
    <text evidence="2">The sequence shown here is derived from an EMBL/GenBank/DDBJ whole genome shotgun (WGS) entry which is preliminary data.</text>
</comment>
<evidence type="ECO:0008006" key="4">
    <source>
        <dbReference type="Google" id="ProtNLM"/>
    </source>
</evidence>
<evidence type="ECO:0000313" key="2">
    <source>
        <dbReference type="EMBL" id="MEQ2299428.1"/>
    </source>
</evidence>
<reference evidence="2 3" key="1">
    <citation type="submission" date="2021-06" db="EMBL/GenBank/DDBJ databases">
        <authorList>
            <person name="Palmer J.M."/>
        </authorList>
    </citation>
    <scope>NUCLEOTIDE SEQUENCE [LARGE SCALE GENOMIC DNA]</scope>
    <source>
        <strain evidence="2 3">AS_MEX2019</strain>
        <tissue evidence="2">Muscle</tissue>
    </source>
</reference>
<dbReference type="EMBL" id="JAHRIP010048071">
    <property type="protein sequence ID" value="MEQ2299428.1"/>
    <property type="molecule type" value="Genomic_DNA"/>
</dbReference>
<keyword evidence="1" id="KW-0472">Membrane</keyword>
<organism evidence="2 3">
    <name type="scientific">Ameca splendens</name>
    <dbReference type="NCBI Taxonomy" id="208324"/>
    <lineage>
        <taxon>Eukaryota</taxon>
        <taxon>Metazoa</taxon>
        <taxon>Chordata</taxon>
        <taxon>Craniata</taxon>
        <taxon>Vertebrata</taxon>
        <taxon>Euteleostomi</taxon>
        <taxon>Actinopterygii</taxon>
        <taxon>Neopterygii</taxon>
        <taxon>Teleostei</taxon>
        <taxon>Neoteleostei</taxon>
        <taxon>Acanthomorphata</taxon>
        <taxon>Ovalentaria</taxon>
        <taxon>Atherinomorphae</taxon>
        <taxon>Cyprinodontiformes</taxon>
        <taxon>Goodeidae</taxon>
        <taxon>Ameca</taxon>
    </lineage>
</organism>
<keyword evidence="3" id="KW-1185">Reference proteome</keyword>
<evidence type="ECO:0000256" key="1">
    <source>
        <dbReference type="SAM" id="Phobius"/>
    </source>
</evidence>
<protein>
    <recommendedName>
        <fullName evidence="4">Peptidase A1 domain-containing protein</fullName>
    </recommendedName>
</protein>
<gene>
    <name evidence="2" type="ORF">AMECASPLE_015076</name>
</gene>
<sequence>MEIGLRLAVSFFELIIVLVLGGTLDDLKQKINFTEALTVTGVRVESSSMQCAMQGTPLLPAFSMDGDFVIGGAFFIHYKMQTVINNYTTKPEVPTCTGRL</sequence>
<evidence type="ECO:0000313" key="3">
    <source>
        <dbReference type="Proteomes" id="UP001469553"/>
    </source>
</evidence>
<dbReference type="Proteomes" id="UP001469553">
    <property type="component" value="Unassembled WGS sequence"/>
</dbReference>
<accession>A0ABV0YZS3</accession>
<keyword evidence="1" id="KW-1133">Transmembrane helix</keyword>
<feature type="transmembrane region" description="Helical" evidence="1">
    <location>
        <begin position="6"/>
        <end position="24"/>
    </location>
</feature>
<feature type="non-terminal residue" evidence="2">
    <location>
        <position position="100"/>
    </location>
</feature>
<name>A0ABV0YZS3_9TELE</name>
<proteinExistence type="predicted"/>
<keyword evidence="1" id="KW-0812">Transmembrane</keyword>